<dbReference type="RefSeq" id="WP_187598318.1">
    <property type="nucleotide sequence ID" value="NZ_CP060714.1"/>
</dbReference>
<evidence type="ECO:0000256" key="6">
    <source>
        <dbReference type="ARBA" id="ARBA00022666"/>
    </source>
</evidence>
<evidence type="ECO:0000256" key="7">
    <source>
        <dbReference type="ARBA" id="ARBA00031011"/>
    </source>
</evidence>
<keyword evidence="11" id="KW-0408">Iron</keyword>
<dbReference type="InterPro" id="IPR050231">
    <property type="entry name" value="Iron_ascorbate_oxido_reductase"/>
</dbReference>
<feature type="domain" description="Fe2OG dioxygenase" evidence="12">
    <location>
        <begin position="191"/>
        <end position="292"/>
    </location>
</feature>
<sequence>MSAAAWALPTHEDIESATALPVIDLSELDDPARHDAFHQRLARIARDTGFFYLEGHGIDTRTIEELERLTRETFTLPAAAKERIAIRNTPHFRGYTGVGGEITRLRPDQREQIDFGEELPAVRSINAVDAEHPIWWALQGPNQWPAELPALKPAVLDWLDQTRSVAERLLQAFLVALGQSAQALDALVAAPRNHRFKIIRYPGQAQGQSDQGVGAHKDGGLLTLLLQDDVGGLQVLSSKGWIDVPPRRNAFVVNIGEMLELATNGYLRANVHRVISPQSGVDRYSIAYFFSPSLHAEEIPLLTLPEALNEQAQGPESDPENPLFRHIGTNALKGRIRSHLDVAERFYPEQFRLLQEQARAHGGPLQASAY</sequence>
<comment type="similarity">
    <text evidence="11">Belongs to the iron/ascorbate-dependent oxidoreductase family.</text>
</comment>
<evidence type="ECO:0000256" key="2">
    <source>
        <dbReference type="ARBA" id="ARBA00004767"/>
    </source>
</evidence>
<dbReference type="Proteomes" id="UP000515811">
    <property type="component" value="Chromosome"/>
</dbReference>
<accession>A0A7G9RR48</accession>
<dbReference type="InterPro" id="IPR005123">
    <property type="entry name" value="Oxoglu/Fe-dep_dioxygenase_dom"/>
</dbReference>
<evidence type="ECO:0000256" key="5">
    <source>
        <dbReference type="ARBA" id="ARBA00019045"/>
    </source>
</evidence>
<evidence type="ECO:0000256" key="9">
    <source>
        <dbReference type="ARBA" id="ARBA00047725"/>
    </source>
</evidence>
<evidence type="ECO:0000256" key="1">
    <source>
        <dbReference type="ARBA" id="ARBA00001954"/>
    </source>
</evidence>
<evidence type="ECO:0000256" key="8">
    <source>
        <dbReference type="ARBA" id="ARBA00031282"/>
    </source>
</evidence>
<dbReference type="PRINTS" id="PR00682">
    <property type="entry name" value="IPNSYNTHASE"/>
</dbReference>
<dbReference type="PROSITE" id="PS51471">
    <property type="entry name" value="FE2OG_OXY"/>
    <property type="match status" value="1"/>
</dbReference>
<evidence type="ECO:0000256" key="4">
    <source>
        <dbReference type="ARBA" id="ARBA00012531"/>
    </source>
</evidence>
<keyword evidence="11" id="KW-0560">Oxidoreductase</keyword>
<dbReference type="PANTHER" id="PTHR47990">
    <property type="entry name" value="2-OXOGLUTARATE (2OG) AND FE(II)-DEPENDENT OXYGENASE SUPERFAMILY PROTEIN-RELATED"/>
    <property type="match status" value="1"/>
</dbReference>
<dbReference type="GO" id="GO:0009693">
    <property type="term" value="P:ethylene biosynthetic process"/>
    <property type="evidence" value="ECO:0007669"/>
    <property type="project" value="UniProtKB-KW"/>
</dbReference>
<dbReference type="GO" id="GO:0102276">
    <property type="term" value="F:2-oxoglutarate oxygenase/decarboxylase (ethylene-forming) activity"/>
    <property type="evidence" value="ECO:0007669"/>
    <property type="project" value="UniProtKB-EC"/>
</dbReference>
<dbReference type="EC" id="1.14.20.7" evidence="3"/>
<comment type="catalytic activity">
    <reaction evidence="9">
        <text>2-oxoglutarate + O2 + 2 H(+) = ethene + 3 CO2 + H2O</text>
        <dbReference type="Rhea" id="RHEA:31523"/>
        <dbReference type="ChEBI" id="CHEBI:15377"/>
        <dbReference type="ChEBI" id="CHEBI:15378"/>
        <dbReference type="ChEBI" id="CHEBI:15379"/>
        <dbReference type="ChEBI" id="CHEBI:16526"/>
        <dbReference type="ChEBI" id="CHEBI:16810"/>
        <dbReference type="ChEBI" id="CHEBI:18153"/>
        <dbReference type="EC" id="1.13.12.19"/>
    </reaction>
</comment>
<dbReference type="EMBL" id="CP060714">
    <property type="protein sequence ID" value="QNN58073.1"/>
    <property type="molecule type" value="Genomic_DNA"/>
</dbReference>
<dbReference type="InterPro" id="IPR027443">
    <property type="entry name" value="IPNS-like_sf"/>
</dbReference>
<evidence type="ECO:0000256" key="3">
    <source>
        <dbReference type="ARBA" id="ARBA00012293"/>
    </source>
</evidence>
<evidence type="ECO:0000313" key="13">
    <source>
        <dbReference type="EMBL" id="QNN58073.1"/>
    </source>
</evidence>
<gene>
    <name evidence="13" type="ORF">H9K76_04195</name>
</gene>
<dbReference type="AlphaFoldDB" id="A0A7G9RR48"/>
<keyword evidence="6" id="KW-0266">Ethylene biosynthesis</keyword>
<organism evidence="13 14">
    <name type="scientific">Diaphorobacter ruginosibacter</name>
    <dbReference type="NCBI Taxonomy" id="1715720"/>
    <lineage>
        <taxon>Bacteria</taxon>
        <taxon>Pseudomonadati</taxon>
        <taxon>Pseudomonadota</taxon>
        <taxon>Betaproteobacteria</taxon>
        <taxon>Burkholderiales</taxon>
        <taxon>Comamonadaceae</taxon>
        <taxon>Diaphorobacter</taxon>
    </lineage>
</organism>
<dbReference type="Pfam" id="PF03171">
    <property type="entry name" value="2OG-FeII_Oxy"/>
    <property type="match status" value="1"/>
</dbReference>
<dbReference type="InterPro" id="IPR026992">
    <property type="entry name" value="DIOX_N"/>
</dbReference>
<protein>
    <recommendedName>
        <fullName evidence="5">2-oxoglutarate-dependent ethylene/succinate-forming enzyme</fullName>
        <ecNumber evidence="4">1.13.12.19</ecNumber>
        <ecNumber evidence="3">1.14.20.7</ecNumber>
    </recommendedName>
    <alternativeName>
        <fullName evidence="7">2-oxoglutarate dioxygenase (ethylene-forming)</fullName>
    </alternativeName>
    <alternativeName>
        <fullName evidence="8">2-oxoglutarate/L-arginine monooxygenase/decarboxylase (succinate-forming)</fullName>
    </alternativeName>
</protein>
<evidence type="ECO:0000256" key="10">
    <source>
        <dbReference type="ARBA" id="ARBA00049359"/>
    </source>
</evidence>
<dbReference type="SUPFAM" id="SSF51197">
    <property type="entry name" value="Clavaminate synthase-like"/>
    <property type="match status" value="1"/>
</dbReference>
<dbReference type="Pfam" id="PF14226">
    <property type="entry name" value="DIOX_N"/>
    <property type="match status" value="1"/>
</dbReference>
<dbReference type="KEGG" id="drg:H9K76_04195"/>
<comment type="pathway">
    <text evidence="2">Alkene biosynthesis; ethylene biosynthesis via 2-oxoglutarate.</text>
</comment>
<keyword evidence="11" id="KW-0479">Metal-binding</keyword>
<evidence type="ECO:0000259" key="12">
    <source>
        <dbReference type="PROSITE" id="PS51471"/>
    </source>
</evidence>
<evidence type="ECO:0000256" key="11">
    <source>
        <dbReference type="RuleBase" id="RU003682"/>
    </source>
</evidence>
<dbReference type="GO" id="GO:0046872">
    <property type="term" value="F:metal ion binding"/>
    <property type="evidence" value="ECO:0007669"/>
    <property type="project" value="UniProtKB-KW"/>
</dbReference>
<comment type="catalytic activity">
    <reaction evidence="10">
        <text>L-arginine + 2-oxoglutarate + O2 = guanidine + L-glutamate 5-semialdehyde + succinate + CO2</text>
        <dbReference type="Rhea" id="RHEA:31535"/>
        <dbReference type="ChEBI" id="CHEBI:15379"/>
        <dbReference type="ChEBI" id="CHEBI:16526"/>
        <dbReference type="ChEBI" id="CHEBI:16810"/>
        <dbReference type="ChEBI" id="CHEBI:30031"/>
        <dbReference type="ChEBI" id="CHEBI:30087"/>
        <dbReference type="ChEBI" id="CHEBI:32682"/>
        <dbReference type="ChEBI" id="CHEBI:58066"/>
        <dbReference type="EC" id="1.14.20.7"/>
    </reaction>
</comment>
<dbReference type="Gene3D" id="2.60.120.330">
    <property type="entry name" value="B-lactam Antibiotic, Isopenicillin N Synthase, Chain"/>
    <property type="match status" value="1"/>
</dbReference>
<keyword evidence="14" id="KW-1185">Reference proteome</keyword>
<dbReference type="EC" id="1.13.12.19" evidence="4"/>
<reference evidence="13 14" key="1">
    <citation type="submission" date="2020-08" db="EMBL/GenBank/DDBJ databases">
        <title>Genome sequence of Diaphorobacter ruginosibacter DSM 27467T.</title>
        <authorList>
            <person name="Hyun D.-W."/>
            <person name="Bae J.-W."/>
        </authorList>
    </citation>
    <scope>NUCLEOTIDE SEQUENCE [LARGE SCALE GENOMIC DNA]</scope>
    <source>
        <strain evidence="13 14">DSM 27467</strain>
    </source>
</reference>
<evidence type="ECO:0000313" key="14">
    <source>
        <dbReference type="Proteomes" id="UP000515811"/>
    </source>
</evidence>
<comment type="cofactor">
    <cofactor evidence="1">
        <name>Fe(2+)</name>
        <dbReference type="ChEBI" id="CHEBI:29033"/>
    </cofactor>
</comment>
<proteinExistence type="inferred from homology"/>
<dbReference type="InterPro" id="IPR044861">
    <property type="entry name" value="IPNS-like_FE2OG_OXY"/>
</dbReference>
<name>A0A7G9RR48_9BURK</name>